<organism evidence="1 2">
    <name type="scientific">Panagrellus redivivus</name>
    <name type="common">Microworm</name>
    <dbReference type="NCBI Taxonomy" id="6233"/>
    <lineage>
        <taxon>Eukaryota</taxon>
        <taxon>Metazoa</taxon>
        <taxon>Ecdysozoa</taxon>
        <taxon>Nematoda</taxon>
        <taxon>Chromadorea</taxon>
        <taxon>Rhabditida</taxon>
        <taxon>Tylenchina</taxon>
        <taxon>Panagrolaimomorpha</taxon>
        <taxon>Panagrolaimoidea</taxon>
        <taxon>Panagrolaimidae</taxon>
        <taxon>Panagrellus</taxon>
    </lineage>
</organism>
<protein>
    <submittedName>
        <fullName evidence="2">PRA1 family protein</fullName>
    </submittedName>
</protein>
<proteinExistence type="predicted"/>
<name>A0A7E4US32_PANRE</name>
<dbReference type="Proteomes" id="UP000492821">
    <property type="component" value="Unassembled WGS sequence"/>
</dbReference>
<accession>A0A7E4US32</accession>
<reference evidence="1" key="1">
    <citation type="journal article" date="2013" name="Genetics">
        <title>The draft genome and transcriptome of Panagrellus redivivus are shaped by the harsh demands of a free-living lifestyle.</title>
        <authorList>
            <person name="Srinivasan J."/>
            <person name="Dillman A.R."/>
            <person name="Macchietto M.G."/>
            <person name="Heikkinen L."/>
            <person name="Lakso M."/>
            <person name="Fracchia K.M."/>
            <person name="Antoshechkin I."/>
            <person name="Mortazavi A."/>
            <person name="Wong G."/>
            <person name="Sternberg P.W."/>
        </authorList>
    </citation>
    <scope>NUCLEOTIDE SEQUENCE [LARGE SCALE GENOMIC DNA]</scope>
    <source>
        <strain evidence="1">MT8872</strain>
    </source>
</reference>
<keyword evidence="1" id="KW-1185">Reference proteome</keyword>
<dbReference type="WBParaSite" id="Pan_g11824.t1">
    <property type="protein sequence ID" value="Pan_g11824.t1"/>
    <property type="gene ID" value="Pan_g11824"/>
</dbReference>
<evidence type="ECO:0000313" key="2">
    <source>
        <dbReference type="WBParaSite" id="Pan_g11824.t1"/>
    </source>
</evidence>
<reference evidence="2" key="2">
    <citation type="submission" date="2020-10" db="UniProtKB">
        <authorList>
            <consortium name="WormBaseParasite"/>
        </authorList>
    </citation>
    <scope>IDENTIFICATION</scope>
</reference>
<evidence type="ECO:0000313" key="1">
    <source>
        <dbReference type="Proteomes" id="UP000492821"/>
    </source>
</evidence>
<dbReference type="AlphaFoldDB" id="A0A7E4US32"/>
<sequence>MVTDAALSDRAQLTASLAPLQPVGWDRLRGQHEDGLRRMFNFLNHSKSSIAQLVVIGITLVNVRLVNFCGI</sequence>